<dbReference type="SUPFAM" id="SSF51338">
    <property type="entry name" value="Composite domain of metallo-dependent hydrolases"/>
    <property type="match status" value="1"/>
</dbReference>
<dbReference type="AlphaFoldDB" id="A0A072NUR5"/>
<evidence type="ECO:0000313" key="3">
    <source>
        <dbReference type="Proteomes" id="UP000027920"/>
    </source>
</evidence>
<accession>A0A072NUR5</accession>
<dbReference type="InterPro" id="IPR013108">
    <property type="entry name" value="Amidohydro_3"/>
</dbReference>
<dbReference type="VEuPathDB" id="FungiDB:A1O9_12696"/>
<organism evidence="2 3">
    <name type="scientific">Exophiala aquamarina CBS 119918</name>
    <dbReference type="NCBI Taxonomy" id="1182545"/>
    <lineage>
        <taxon>Eukaryota</taxon>
        <taxon>Fungi</taxon>
        <taxon>Dikarya</taxon>
        <taxon>Ascomycota</taxon>
        <taxon>Pezizomycotina</taxon>
        <taxon>Eurotiomycetes</taxon>
        <taxon>Chaetothyriomycetidae</taxon>
        <taxon>Chaetothyriales</taxon>
        <taxon>Herpotrichiellaceae</taxon>
        <taxon>Exophiala</taxon>
    </lineage>
</organism>
<feature type="domain" description="Amidohydrolase 3" evidence="1">
    <location>
        <begin position="44"/>
        <end position="95"/>
    </location>
</feature>
<dbReference type="PANTHER" id="PTHR22642">
    <property type="entry name" value="IMIDAZOLONEPROPIONASE"/>
    <property type="match status" value="1"/>
</dbReference>
<dbReference type="OrthoDB" id="3501663at2759"/>
<comment type="caution">
    <text evidence="2">The sequence shown here is derived from an EMBL/GenBank/DDBJ whole genome shotgun (WGS) entry which is preliminary data.</text>
</comment>
<dbReference type="Gene3D" id="2.30.40.10">
    <property type="entry name" value="Urease, subunit C, domain 1"/>
    <property type="match status" value="1"/>
</dbReference>
<dbReference type="HOGENOM" id="CLU_2223279_0_0_1"/>
<dbReference type="GO" id="GO:0016810">
    <property type="term" value="F:hydrolase activity, acting on carbon-nitrogen (but not peptide) bonds"/>
    <property type="evidence" value="ECO:0007669"/>
    <property type="project" value="InterPro"/>
</dbReference>
<dbReference type="RefSeq" id="XP_013253936.1">
    <property type="nucleotide sequence ID" value="XM_013398482.1"/>
</dbReference>
<dbReference type="PANTHER" id="PTHR22642:SF20">
    <property type="entry name" value="AMIDOHYDROLASE 3 DOMAIN-CONTAINING PROTEIN"/>
    <property type="match status" value="1"/>
</dbReference>
<name>A0A072NUR5_9EURO</name>
<dbReference type="STRING" id="1182545.A0A072NUR5"/>
<dbReference type="EMBL" id="AMGV01000025">
    <property type="protein sequence ID" value="KEF51346.1"/>
    <property type="molecule type" value="Genomic_DNA"/>
</dbReference>
<sequence length="106" mass="11654">MKTVFKNARFFTGSSAAADHFDVIEHVGSYSGTQVATAEKDSAEVLDMNQRTLAPGFVDGHMHLLMFGSSLQKISLDHCKTLQDIQATIKNAAKQDKTLPRILCQE</sequence>
<dbReference type="GeneID" id="25287590"/>
<evidence type="ECO:0000313" key="2">
    <source>
        <dbReference type="EMBL" id="KEF51346.1"/>
    </source>
</evidence>
<keyword evidence="3" id="KW-1185">Reference proteome</keyword>
<protein>
    <recommendedName>
        <fullName evidence="1">Amidohydrolase 3 domain-containing protein</fullName>
    </recommendedName>
</protein>
<proteinExistence type="predicted"/>
<dbReference type="Gene3D" id="3.10.310.70">
    <property type="match status" value="1"/>
</dbReference>
<gene>
    <name evidence="2" type="ORF">A1O9_12696</name>
</gene>
<reference evidence="2 3" key="1">
    <citation type="submission" date="2013-03" db="EMBL/GenBank/DDBJ databases">
        <title>The Genome Sequence of Exophiala aquamarina CBS 119918.</title>
        <authorList>
            <consortium name="The Broad Institute Genomics Platform"/>
            <person name="Cuomo C."/>
            <person name="de Hoog S."/>
            <person name="Gorbushina A."/>
            <person name="Walker B."/>
            <person name="Young S.K."/>
            <person name="Zeng Q."/>
            <person name="Gargeya S."/>
            <person name="Fitzgerald M."/>
            <person name="Haas B."/>
            <person name="Abouelleil A."/>
            <person name="Allen A.W."/>
            <person name="Alvarado L."/>
            <person name="Arachchi H.M."/>
            <person name="Berlin A.M."/>
            <person name="Chapman S.B."/>
            <person name="Gainer-Dewar J."/>
            <person name="Goldberg J."/>
            <person name="Griggs A."/>
            <person name="Gujja S."/>
            <person name="Hansen M."/>
            <person name="Howarth C."/>
            <person name="Imamovic A."/>
            <person name="Ireland A."/>
            <person name="Larimer J."/>
            <person name="McCowan C."/>
            <person name="Murphy C."/>
            <person name="Pearson M."/>
            <person name="Poon T.W."/>
            <person name="Priest M."/>
            <person name="Roberts A."/>
            <person name="Saif S."/>
            <person name="Shea T."/>
            <person name="Sisk P."/>
            <person name="Sykes S."/>
            <person name="Wortman J."/>
            <person name="Nusbaum C."/>
            <person name="Birren B."/>
        </authorList>
    </citation>
    <scope>NUCLEOTIDE SEQUENCE [LARGE SCALE GENOMIC DNA]</scope>
    <source>
        <strain evidence="2 3">CBS 119918</strain>
    </source>
</reference>
<dbReference type="InterPro" id="IPR011059">
    <property type="entry name" value="Metal-dep_hydrolase_composite"/>
</dbReference>
<dbReference type="Pfam" id="PF07969">
    <property type="entry name" value="Amidohydro_3"/>
    <property type="match status" value="1"/>
</dbReference>
<evidence type="ECO:0000259" key="1">
    <source>
        <dbReference type="Pfam" id="PF07969"/>
    </source>
</evidence>
<dbReference type="Gene3D" id="3.20.20.140">
    <property type="entry name" value="Metal-dependent hydrolases"/>
    <property type="match status" value="1"/>
</dbReference>
<dbReference type="Proteomes" id="UP000027920">
    <property type="component" value="Unassembled WGS sequence"/>
</dbReference>